<protein>
    <submittedName>
        <fullName evidence="1">Uncharacterized protein</fullName>
    </submittedName>
</protein>
<keyword evidence="2" id="KW-1185">Reference proteome</keyword>
<gene>
    <name evidence="1" type="ORF">BX592_10426</name>
</gene>
<proteinExistence type="predicted"/>
<accession>A0A4R8M057</accession>
<dbReference type="AlphaFoldDB" id="A0A4R8M057"/>
<dbReference type="EMBL" id="SORE01000004">
    <property type="protein sequence ID" value="TDY52744.1"/>
    <property type="molecule type" value="Genomic_DNA"/>
</dbReference>
<reference evidence="1 2" key="1">
    <citation type="submission" date="2019-03" db="EMBL/GenBank/DDBJ databases">
        <title>Genomic Encyclopedia of Type Strains, Phase III (KMG-III): the genomes of soil and plant-associated and newly described type strains.</title>
        <authorList>
            <person name="Whitman W."/>
        </authorList>
    </citation>
    <scope>NUCLEOTIDE SEQUENCE [LARGE SCALE GENOMIC DNA]</scope>
    <source>
        <strain evidence="1 2">LMG 29544</strain>
    </source>
</reference>
<dbReference type="Proteomes" id="UP000295509">
    <property type="component" value="Unassembled WGS sequence"/>
</dbReference>
<evidence type="ECO:0000313" key="1">
    <source>
        <dbReference type="EMBL" id="TDY52744.1"/>
    </source>
</evidence>
<organism evidence="1 2">
    <name type="scientific">Paraburkholderia rhizosphaerae</name>
    <dbReference type="NCBI Taxonomy" id="480658"/>
    <lineage>
        <taxon>Bacteria</taxon>
        <taxon>Pseudomonadati</taxon>
        <taxon>Pseudomonadota</taxon>
        <taxon>Betaproteobacteria</taxon>
        <taxon>Burkholderiales</taxon>
        <taxon>Burkholderiaceae</taxon>
        <taxon>Paraburkholderia</taxon>
    </lineage>
</organism>
<name>A0A4R8M057_9BURK</name>
<comment type="caution">
    <text evidence="1">The sequence shown here is derived from an EMBL/GenBank/DDBJ whole genome shotgun (WGS) entry which is preliminary data.</text>
</comment>
<sequence>MLAKADDVRIEQAVKYLKGLANVRCISYMS</sequence>
<evidence type="ECO:0000313" key="2">
    <source>
        <dbReference type="Proteomes" id="UP000295509"/>
    </source>
</evidence>